<dbReference type="AlphaFoldDB" id="A7T5F7"/>
<evidence type="ECO:0000256" key="1">
    <source>
        <dbReference type="SAM" id="MobiDB-lite"/>
    </source>
</evidence>
<dbReference type="PANTHER" id="PTHR46704:SF1">
    <property type="entry name" value="TELOMERE LENGTH REGULATION PROTEIN TEL2 HOMOLOG"/>
    <property type="match status" value="1"/>
</dbReference>
<feature type="region of interest" description="Disordered" evidence="1">
    <location>
        <begin position="519"/>
        <end position="545"/>
    </location>
</feature>
<evidence type="ECO:0000313" key="2">
    <source>
        <dbReference type="EMBL" id="EDO28806.1"/>
    </source>
</evidence>
<name>A7T5F7_NEMVE</name>
<sequence>MATARHETVLSIALNKGRDSERIEVVFYVYKEESIKNAERERRGSTAGHEFGNWQKERYREKLSGKKLFVTNNELCLEISSTGTRIRVNLKSTQEEADTRILLHASHAAKAGYAIVISSEDTDVLVIALSLKSFIASPLFIKTTKQSRTYVDVSKVVLVIGVQMCIALPGFHAFTGCERASAFFGKGKAKALELLHQNSSFVNLFLEMGMYWQLDEELFQKIQEFTCTMYSYLAGTSDVNKLRNSCMHYVLTIKLRYGEEVYNPVPSCMHYVLTIKLRYGEEVYNPVPSCMHYVLTIKLRYGEVYNPVPSCMHYVLTIELRYGEVYNPVPSCMHYVLTIKLRYGEEVYNPVPSCMHYVLTIELRYGEEVYNPVPSCMHYVLTIELRYGEVYNPVPSCMHYVLTIELRYGEVYNPVPSCMHYVLTIKLRYGEEVYNPVPSCMHYVLTIELRYGEEVYNPVPSCMHYVLTIELRYGEEVYNPVPKFPLQLATKTCSTPKCTCVSSGLKCTDMCKLLNCENRTPEDEEEEENDPADNQEENSDKEAED</sequence>
<keyword evidence="3" id="KW-1185">Reference proteome</keyword>
<dbReference type="STRING" id="45351.A7T5F7"/>
<dbReference type="EMBL" id="DS471156">
    <property type="protein sequence ID" value="EDO28806.1"/>
    <property type="molecule type" value="Genomic_DNA"/>
</dbReference>
<dbReference type="PANTHER" id="PTHR46704">
    <property type="entry name" value="CXC DOMAIN-CONTAINING PROTEIN-RELATED"/>
    <property type="match status" value="1"/>
</dbReference>
<dbReference type="HOGENOM" id="CLU_499961_0_0_1"/>
<proteinExistence type="predicted"/>
<dbReference type="eggNOG" id="ENOG502R4E0">
    <property type="taxonomic scope" value="Eukaryota"/>
</dbReference>
<feature type="compositionally biased region" description="Acidic residues" evidence="1">
    <location>
        <begin position="522"/>
        <end position="537"/>
    </location>
</feature>
<organism evidence="2 3">
    <name type="scientific">Nematostella vectensis</name>
    <name type="common">Starlet sea anemone</name>
    <dbReference type="NCBI Taxonomy" id="45351"/>
    <lineage>
        <taxon>Eukaryota</taxon>
        <taxon>Metazoa</taxon>
        <taxon>Cnidaria</taxon>
        <taxon>Anthozoa</taxon>
        <taxon>Hexacorallia</taxon>
        <taxon>Actiniaria</taxon>
        <taxon>Edwardsiidae</taxon>
        <taxon>Nematostella</taxon>
    </lineage>
</organism>
<dbReference type="Proteomes" id="UP000001593">
    <property type="component" value="Unassembled WGS sequence"/>
</dbReference>
<dbReference type="InParanoid" id="A7T5F7"/>
<gene>
    <name evidence="2" type="ORF">NEMVEDRAFT_v1g222583</name>
</gene>
<accession>A7T5F7</accession>
<evidence type="ECO:0000313" key="3">
    <source>
        <dbReference type="Proteomes" id="UP000001593"/>
    </source>
</evidence>
<reference evidence="2 3" key="1">
    <citation type="journal article" date="2007" name="Science">
        <title>Sea anemone genome reveals ancestral eumetazoan gene repertoire and genomic organization.</title>
        <authorList>
            <person name="Putnam N.H."/>
            <person name="Srivastava M."/>
            <person name="Hellsten U."/>
            <person name="Dirks B."/>
            <person name="Chapman J."/>
            <person name="Salamov A."/>
            <person name="Terry A."/>
            <person name="Shapiro H."/>
            <person name="Lindquist E."/>
            <person name="Kapitonov V.V."/>
            <person name="Jurka J."/>
            <person name="Genikhovich G."/>
            <person name="Grigoriev I.V."/>
            <person name="Lucas S.M."/>
            <person name="Steele R.E."/>
            <person name="Finnerty J.R."/>
            <person name="Technau U."/>
            <person name="Martindale M.Q."/>
            <person name="Rokhsar D.S."/>
        </authorList>
    </citation>
    <scope>NUCLEOTIDE SEQUENCE [LARGE SCALE GENOMIC DNA]</scope>
    <source>
        <strain evidence="3">CH2 X CH6</strain>
    </source>
</reference>
<protein>
    <submittedName>
        <fullName evidence="2">Uncharacterized protein</fullName>
    </submittedName>
</protein>